<dbReference type="PANTHER" id="PTHR14140:SF27">
    <property type="entry name" value="OS04G0289800 PROTEIN"/>
    <property type="match status" value="1"/>
</dbReference>
<proteinExistence type="predicted"/>
<dbReference type="PROSITE" id="PS00518">
    <property type="entry name" value="ZF_RING_1"/>
    <property type="match status" value="1"/>
</dbReference>
<keyword evidence="3" id="KW-0862">Zinc</keyword>
<accession>A0A1D6KES8</accession>
<dbReference type="InterPro" id="IPR001841">
    <property type="entry name" value="Znf_RING"/>
</dbReference>
<dbReference type="STRING" id="4577.A0A1D6KES8"/>
<reference evidence="5" key="1">
    <citation type="submission" date="2015-12" db="EMBL/GenBank/DDBJ databases">
        <title>Update maize B73 reference genome by single molecule sequencing technologies.</title>
        <authorList>
            <consortium name="Maize Genome Sequencing Project"/>
            <person name="Ware D."/>
        </authorList>
    </citation>
    <scope>NUCLEOTIDE SEQUENCE [LARGE SCALE GENOMIC DNA]</scope>
    <source>
        <tissue evidence="5">Seedling</tissue>
    </source>
</reference>
<keyword evidence="2" id="KW-0863">Zinc-finger</keyword>
<sequence length="175" mass="19237">MVFPVPAEFACSICRAVIKEPLTTPCAHNFCKTCLLGAYDSQSSVRERSCGGRTLRAQKIVKTCPSCPTDICDFLENPQINREMELIETLQHKAVEEAKMASDDAEECGDGDLEENDGDLVKGGSGLNEGEQDSADADACNWFERGLDRSRKIVVEIKEEGKDDKRSKMGVTEVL</sequence>
<name>A0A1D6KES8_MAIZE</name>
<dbReference type="SMART" id="SM00184">
    <property type="entry name" value="RING"/>
    <property type="match status" value="1"/>
</dbReference>
<dbReference type="InParanoid" id="A0A1D6KES8"/>
<dbReference type="InterPro" id="IPR013083">
    <property type="entry name" value="Znf_RING/FYVE/PHD"/>
</dbReference>
<dbReference type="PROSITE" id="PS50089">
    <property type="entry name" value="ZF_RING_2"/>
    <property type="match status" value="1"/>
</dbReference>
<evidence type="ECO:0000256" key="2">
    <source>
        <dbReference type="ARBA" id="ARBA00022771"/>
    </source>
</evidence>
<feature type="region of interest" description="Disordered" evidence="4">
    <location>
        <begin position="106"/>
        <end position="135"/>
    </location>
</feature>
<gene>
    <name evidence="5" type="ORF">ZEAMMB73_Zm00001d030875</name>
</gene>
<evidence type="ECO:0000256" key="3">
    <source>
        <dbReference type="ARBA" id="ARBA00022833"/>
    </source>
</evidence>
<dbReference type="InterPro" id="IPR017907">
    <property type="entry name" value="Znf_RING_CS"/>
</dbReference>
<dbReference type="InterPro" id="IPR045134">
    <property type="entry name" value="UHRF1/2-like"/>
</dbReference>
<dbReference type="Gene3D" id="3.30.40.10">
    <property type="entry name" value="Zinc/RING finger domain, C3HC4 (zinc finger)"/>
    <property type="match status" value="1"/>
</dbReference>
<evidence type="ECO:0000256" key="4">
    <source>
        <dbReference type="SAM" id="MobiDB-lite"/>
    </source>
</evidence>
<dbReference type="SUPFAM" id="SSF57850">
    <property type="entry name" value="RING/U-box"/>
    <property type="match status" value="1"/>
</dbReference>
<evidence type="ECO:0000313" key="5">
    <source>
        <dbReference type="EMBL" id="ONM01650.1"/>
    </source>
</evidence>
<dbReference type="InterPro" id="IPR027370">
    <property type="entry name" value="Znf-RING_euk"/>
</dbReference>
<evidence type="ECO:0000256" key="1">
    <source>
        <dbReference type="ARBA" id="ARBA00022723"/>
    </source>
</evidence>
<dbReference type="PANTHER" id="PTHR14140">
    <property type="entry name" value="E3 UBIQUITIN-PROTEIN LIGASE UHRF-RELATED"/>
    <property type="match status" value="1"/>
</dbReference>
<keyword evidence="1" id="KW-0479">Metal-binding</keyword>
<dbReference type="AlphaFoldDB" id="A0A1D6KES8"/>
<dbReference type="EMBL" id="CM007647">
    <property type="protein sequence ID" value="ONM01650.1"/>
    <property type="molecule type" value="Genomic_DNA"/>
</dbReference>
<dbReference type="OMA" id="ACNWFER"/>
<dbReference type="Pfam" id="PF13445">
    <property type="entry name" value="zf-RING_UBOX"/>
    <property type="match status" value="1"/>
</dbReference>
<organism evidence="5">
    <name type="scientific">Zea mays</name>
    <name type="common">Maize</name>
    <dbReference type="NCBI Taxonomy" id="4577"/>
    <lineage>
        <taxon>Eukaryota</taxon>
        <taxon>Viridiplantae</taxon>
        <taxon>Streptophyta</taxon>
        <taxon>Embryophyta</taxon>
        <taxon>Tracheophyta</taxon>
        <taxon>Spermatophyta</taxon>
        <taxon>Magnoliopsida</taxon>
        <taxon>Liliopsida</taxon>
        <taxon>Poales</taxon>
        <taxon>Poaceae</taxon>
        <taxon>PACMAD clade</taxon>
        <taxon>Panicoideae</taxon>
        <taxon>Andropogonodae</taxon>
        <taxon>Andropogoneae</taxon>
        <taxon>Tripsacinae</taxon>
        <taxon>Zea</taxon>
    </lineage>
</organism>
<dbReference type="SMR" id="A0A1D6KES8"/>
<dbReference type="GO" id="GO:0008270">
    <property type="term" value="F:zinc ion binding"/>
    <property type="evidence" value="ECO:0007669"/>
    <property type="project" value="UniProtKB-KW"/>
</dbReference>
<feature type="compositionally biased region" description="Acidic residues" evidence="4">
    <location>
        <begin position="106"/>
        <end position="118"/>
    </location>
</feature>
<protein>
    <submittedName>
        <fullName evidence="5">E3 ubiquitin-protein ligase ORTHRUS 2</fullName>
    </submittedName>
</protein>